<dbReference type="InterPro" id="IPR036291">
    <property type="entry name" value="NAD(P)-bd_dom_sf"/>
</dbReference>
<feature type="domain" description="Carrier" evidence="8">
    <location>
        <begin position="2523"/>
        <end position="2598"/>
    </location>
</feature>
<comment type="caution">
    <text evidence="9">The sequence shown here is derived from an EMBL/GenBank/DDBJ whole genome shotgun (WGS) entry which is preliminary data.</text>
</comment>
<dbReference type="GO" id="GO:0016874">
    <property type="term" value="F:ligase activity"/>
    <property type="evidence" value="ECO:0007669"/>
    <property type="project" value="UniProtKB-KW"/>
</dbReference>
<dbReference type="InterPro" id="IPR023213">
    <property type="entry name" value="CAT-like_dom_sf"/>
</dbReference>
<dbReference type="InterPro" id="IPR006162">
    <property type="entry name" value="Ppantetheine_attach_site"/>
</dbReference>
<keyword evidence="10" id="KW-1185">Reference proteome</keyword>
<dbReference type="CDD" id="cd19543">
    <property type="entry name" value="DCL_NRPS"/>
    <property type="match status" value="1"/>
</dbReference>
<dbReference type="Gene3D" id="3.40.50.980">
    <property type="match status" value="6"/>
</dbReference>
<comment type="cofactor">
    <cofactor evidence="1">
        <name>pantetheine 4'-phosphate</name>
        <dbReference type="ChEBI" id="CHEBI:47942"/>
    </cofactor>
</comment>
<dbReference type="FunFam" id="3.40.50.12780:FF:000012">
    <property type="entry name" value="Non-ribosomal peptide synthetase"/>
    <property type="match status" value="6"/>
</dbReference>
<dbReference type="InterPro" id="IPR036736">
    <property type="entry name" value="ACP-like_sf"/>
</dbReference>
<dbReference type="SUPFAM" id="SSF47336">
    <property type="entry name" value="ACP-like"/>
    <property type="match status" value="7"/>
</dbReference>
<dbReference type="UniPathway" id="UPA00011"/>
<feature type="domain" description="Carrier" evidence="8">
    <location>
        <begin position="6123"/>
        <end position="6198"/>
    </location>
</feature>
<dbReference type="PROSITE" id="PS00455">
    <property type="entry name" value="AMP_BINDING"/>
    <property type="match status" value="6"/>
</dbReference>
<dbReference type="CDD" id="cd05930">
    <property type="entry name" value="A_NRPS"/>
    <property type="match status" value="1"/>
</dbReference>
<dbReference type="FunFam" id="3.30.559.10:FF:000012">
    <property type="entry name" value="Non-ribosomal peptide synthetase"/>
    <property type="match status" value="3"/>
</dbReference>
<dbReference type="PROSITE" id="PS00012">
    <property type="entry name" value="PHOSPHOPANTETHEINE"/>
    <property type="match status" value="7"/>
</dbReference>
<dbReference type="FunFam" id="2.30.38.10:FF:000001">
    <property type="entry name" value="Non-ribosomal peptide synthetase PvdI"/>
    <property type="match status" value="1"/>
</dbReference>
<dbReference type="SMART" id="SM00823">
    <property type="entry name" value="PKS_PP"/>
    <property type="match status" value="7"/>
</dbReference>
<dbReference type="EMBL" id="BLLA01000001">
    <property type="protein sequence ID" value="GFG96455.1"/>
    <property type="molecule type" value="Genomic_DNA"/>
</dbReference>
<dbReference type="GO" id="GO:0044550">
    <property type="term" value="P:secondary metabolite biosynthetic process"/>
    <property type="evidence" value="ECO:0007669"/>
    <property type="project" value="UniProtKB-ARBA"/>
</dbReference>
<dbReference type="Pfam" id="PF00550">
    <property type="entry name" value="PP-binding"/>
    <property type="match status" value="7"/>
</dbReference>
<dbReference type="GO" id="GO:0017000">
    <property type="term" value="P:antibiotic biosynthetic process"/>
    <property type="evidence" value="ECO:0007669"/>
    <property type="project" value="UniProtKB-KW"/>
</dbReference>
<dbReference type="Pfam" id="PF13193">
    <property type="entry name" value="AMP-binding_C"/>
    <property type="match status" value="7"/>
</dbReference>
<organism evidence="9 10">
    <name type="scientific">Mycobacterium timonense</name>
    <dbReference type="NCBI Taxonomy" id="701043"/>
    <lineage>
        <taxon>Bacteria</taxon>
        <taxon>Bacillati</taxon>
        <taxon>Actinomycetota</taxon>
        <taxon>Actinomycetes</taxon>
        <taxon>Mycobacteriales</taxon>
        <taxon>Mycobacteriaceae</taxon>
        <taxon>Mycobacterium</taxon>
        <taxon>Mycobacterium avium complex (MAC)</taxon>
    </lineage>
</organism>
<feature type="domain" description="Carrier" evidence="8">
    <location>
        <begin position="1470"/>
        <end position="1545"/>
    </location>
</feature>
<evidence type="ECO:0000256" key="3">
    <source>
        <dbReference type="ARBA" id="ARBA00022450"/>
    </source>
</evidence>
<protein>
    <recommendedName>
        <fullName evidence="8">Carrier domain-containing protein</fullName>
    </recommendedName>
</protein>
<dbReference type="PANTHER" id="PTHR45527:SF1">
    <property type="entry name" value="FATTY ACID SYNTHASE"/>
    <property type="match status" value="1"/>
</dbReference>
<dbReference type="Pfam" id="PF07993">
    <property type="entry name" value="NAD_binding_4"/>
    <property type="match status" value="1"/>
</dbReference>
<gene>
    <name evidence="9" type="ORF">MTIM_23340</name>
</gene>
<dbReference type="InterPro" id="IPR009081">
    <property type="entry name" value="PP-bd_ACP"/>
</dbReference>
<dbReference type="CDD" id="cd19540">
    <property type="entry name" value="LCL_NRPS-like"/>
    <property type="match status" value="5"/>
</dbReference>
<dbReference type="InterPro" id="IPR000873">
    <property type="entry name" value="AMP-dep_synth/lig_dom"/>
</dbReference>
<evidence type="ECO:0000256" key="4">
    <source>
        <dbReference type="ARBA" id="ARBA00022553"/>
    </source>
</evidence>
<dbReference type="Pfam" id="PF00501">
    <property type="entry name" value="AMP-binding"/>
    <property type="match status" value="7"/>
</dbReference>
<dbReference type="Gene3D" id="2.30.38.10">
    <property type="entry name" value="Luciferase, Domain 3"/>
    <property type="match status" value="3"/>
</dbReference>
<dbReference type="NCBIfam" id="TIGR01733">
    <property type="entry name" value="AA-adenyl-dom"/>
    <property type="match status" value="6"/>
</dbReference>
<dbReference type="Gene3D" id="3.40.50.12780">
    <property type="entry name" value="N-terminal domain of ligase-like"/>
    <property type="match status" value="4"/>
</dbReference>
<dbReference type="InterPro" id="IPR010080">
    <property type="entry name" value="Thioester_reductase-like_dom"/>
</dbReference>
<dbReference type="SUPFAM" id="SSF51735">
    <property type="entry name" value="NAD(P)-binding Rossmann-fold domains"/>
    <property type="match status" value="1"/>
</dbReference>
<feature type="domain" description="Carrier" evidence="8">
    <location>
        <begin position="3572"/>
        <end position="3646"/>
    </location>
</feature>
<dbReference type="GO" id="GO:0008610">
    <property type="term" value="P:lipid biosynthetic process"/>
    <property type="evidence" value="ECO:0007669"/>
    <property type="project" value="UniProtKB-ARBA"/>
</dbReference>
<feature type="domain" description="Carrier" evidence="8">
    <location>
        <begin position="7174"/>
        <end position="7249"/>
    </location>
</feature>
<dbReference type="InterPro" id="IPR020806">
    <property type="entry name" value="PKS_PP-bd"/>
</dbReference>
<sequence length="7703" mass="822941">MAAITTAELAGRLDGFDLTVIDIADPALAGAPCTAPPLPDPADLAHLIYTSGTTGVPKGVAVTQHNVAQLFDDLRIGVALSAEQVWTQFHSYAFDFSVWEIWGALLHGGRLVVVPDTAARSPEEFHALLVDEGVTVLTQTPSAVGMLSAQGLDGTALVIGAEPCPPELVDRWAPDRVMVNVYGPTETTMWACKSAPLAAGSGFPPIGSPVTRAAFFVLDEWLRPVPAGVVGELYLAGEGVGVCYWRRPGLTAARFVACPFGEPGTRMYRTGDLVRWGHSGSGEGQLQYLGRADEQVKVRGYRIELGEIRAALLDVEGVERAAVLVREDRAGDKRLVGYVTGAADPTDIRARLGRRLPTYMVPSAVVVLDALPLTVNGKLDTRALPAPDYQGGNGYRPPENAIEEILAGIFAQVLGVDRVGIDDSFFHLGGDSLSAMRLVSAVNTGLDAHLGVRALFESPTVAELAPHVCGGGSKLARVVAAERPAVVPLSFAQSRLWFLDQLHGPSPVHNMAVALRLSGRLDTDAMGAALGDVVARHESLRTVFVASEGTPQQVVVPADGARVGWQVIDAGGWPVSRLSQAIETQACYRFDLANEIPLRAQLFRLAEDDHVLVAVAHHIAADGWSLTPLVRDLGAAYVRRSAGLAPDWAPLPVQYVDYTLWQRAQFGDLDDPGSPIAAQLRYWQGALAGMPERLELPTDRPYPLVADHRGARIDVEWPAELQHQVAQVARAHNATTFMVVQAALAVLLAKLSASSDVAVGFPIAGRGDPALDDVVGFFVNTLVLRVDLSGDPSVADLVARVRQRSLAAYEHQDVPFEVLVDRLHPTRNLAHHPLVQVVLAWQNLPWQHDGPAAGLELGEVRVTPLPVDTQVARMDLVWSLAERWDEDGRPAGIGGMVEFRTDVFDADSIETMIERLRRVLAAMTADPARRLSSIDLLDAAEHERLDDIGNRAVLALPSMALVSIPALFAAQVARAPGAVAISCGGRSVTYRHLYEATNRLAHLLVEHGAGPGERVAVALPRSAEAIVAILAVLKTGAAYVPIDPSVPAARVRLVLDDAAPIAAVTTGWLRPKLGGFTGQIVDIDEPAVRTQPATGLPVPAADSIAYIIYTSGSTGVPKGVAVTHRNVTQLLDSVDAQLDVGQVWTQCHSLAFDFSVWEIFGALLHGGRLVVVPDDVVRSPEDLHALLVAENVNVLSQTPSAFYALQSADALAPELGEQLKLQTVVFGGEALEPRRLAPWLHRHPGLPRMVNMYGITETTVHASFREILGGDVDGNVSPIGVPLGNLGFFVLDGWLRPVPVGVVGELYVAGGGLATGYVGRPGLSAARFVACPFGGYGARMYRTGDVVRWGSSSSGDGQLEYLGRADEQVKIRGYRIELGEIRAALADVDGVEQAAVIAREDRAGDKRLVGYVTGVADPTEIRARLGRRLPTYMVPSAVMVLDALPLTVNGKLDTRALPAPEYGDVDRYRAPSGAVEEILTGIYAQVLGVDRVGVDDSFFDLGGDSLSAMRLIAAVNTGLNAGVSVRTLFEAPTVAQLAPRLYGGAERIARVVAAERPAVVPLSFAQSRLWFIDQLQGPSPMYNMAAALRLRGPLDTDALRAALVDVMVRHESLRTVFAVSDGTPQQVVLPAEGAVVGWDVIDAAGWSPARIEEAVDGAAGYAFDLSAEIPLQTRLFRVSGDEHVLVAVVHHIAADGWSLNPLVHDLGVAYAGRCAGRAPDWSPLAVQYVDYTLWQRTQFGDLDDPESPIVGQLAYWERTLAGLPERVELPTDRPYPVVADYRGAATDIDWPAELQQQIRAVARAHNATSFMVVQAALAVLLGTITASSDVAVGFPIAGRRDPALDELVGFFVNTLVLRVDLAGDPSVADVVARVRRRSLEAYENQDVPFEVLVERLNPTRSLTHHPLTQVLLAWQGSDPAELSLGELQISAVPVQTRTARTDLTFSLFERWSDDGHPAGIGGTVEFRTDLFDPETIHTLTERLRRVLVTMTADPGRRLSSIDVLDDDEHDRLDGWGNRSALGRQSAGASVPALFAAWAQRAPQAVAIRCGGRSWTYGQVESDANRLAHLLIGLGVRRGQYVGVLLERSAEAVIAILGVLKTGAAYVPMDPSVPTARIGFMVADAGVRAVVTSGELRSRLGEFGGDVVDIDDPDLSAHPVTSVAAGPTAEDVAHVIYTSGTTGTPKGVAVSHANVTQLFTALTAGVELGPDQVWSQCHSLAFDFSAWEIWGALLHGGRLVVIPDSASLSPEELRATLIGERVTVLAQTPSALGMLSPQGLETVTLVVGAEPCPGELVDRWAPGRVMVNVYGPTETTIWVSHSAPLTRGPARSGPPAIGSPVAGAAFFVLDGCLRRVAAGVVGELYVAGAGVGAGYLRRAGLTASRFVACPFGGDGTRMYRTGDLVRWDHDGQLHYVGRTDEQVKIRGYRIELGEIRAALAELEGIEQAAVIAREDRAGEKRLVGYVTGAADPADIRARLGQRLPTYMVPAAVVVLDALPLTVNGKLDTRALPAPEYRDADRYRAPENALEETLAGIYARVLDVDRVGVDDSFFDLGGDSLSAMRLITAINADLDAGLTVRTVFEAPTVAQLAPRVEAGAGRAGRLVAGERPAVVPLSFAQSRLWFIDQLQGPSPVYNMAVALRLSGRLDTDAMGAALDDVVARHESLRTIFLAPEGAPQQVVLPAEQANVNWQVVDATRWPSSWLAEATQDAARYTFDLATEIPLRAWLFHTGEDDHVLVAVVHHIAADGWSVTPLVRDLGAAYAARCRGRAPEWTPLPVQYVDYTLWQRAQFGALDDPDSPIAAQLRYWDDALAGLPEHVELPTDRPYPLVADHRGSSVDVQWPAALQDQIAQLARAHNATSFMVVQAALAVLLGAVSASHDVAVGFPIAGRRDPALDEVVGFFVNTLVLRVDLSGDPTVAGLLARVRQRSLAAYEHQDVPFEVLVERLNPTRDMAHHPLVQVMLAWQNNDAADMSLGEVRVTPLPLETQVARMDLVWSLAERWGEGGEPAGIGGTVEFRTDVFDAASIETLVTRLQRVLAAMTADPGRSLSAIDVLDESERARLDAIGNRAVLGRPATARASIPALFAAQVARDPEAVAISCGGRAWTYRELYEATNRLAHNLIGRGAGPGERVAVVIPRSAEAVVAILAVLKTGAAYVPIDPALPAARIEFMLTDAAPIAAISTTELGARLSNPDLVIDVNDPTLADQPTTGLPDPSPDDIAYVIYTSGTTGVPKGVAVTHHNVTQLLRSVDAELGLGRVWSHCHSPAFDFSVWEIFGALLRGGRLVVVPDDVVRSPEDLHALLIAEQVTVLSQTPSAVAALPPHGLESVALIVGGEPCPAEVMDRWAPGRVMVNQYGPTETTMYAAMTPPLTAGSALVPIGAPVPGAALFVLDPWLRAVPPGVIGELYIAGHGVAAGYLGRAALTASRFVACPFGGNGTRMYRTGDVVRWGISSSGDGQLEYLGRADEQVKIRGHRIELGEIRSALTELDGVEQAAVIARGDHPAARLVGYVTGSADPSEIRARLAERLPSYLMPSAVVVLDALPLTVNGKLDTRALPAPEYTASRYRAPSDAIEEILAGIYAQVLGVERVGVDDSFFDLGGDSILSMQVVARARAAGVMCRPRDVFVEQSVARLARVVTLATGEDDVVDEGTGPVVATPIMRWLRDMDGPIEQFNQTMVLAAPAGASQADVAVVLQALLDRHPMLRLCVDDDGAGGWDVHVPEAGSVDARACLRTVDVLSEAALMSARARLNPGAGVLVCAVWASATNQLALIVHHLAVDAVSWRTLIEDLNIAWAQHHRGQPIELPAPGTSFARWSSLLAEHAKDPAVVELADAWRGVTETPPVLPPPQPWDTYETAGQLSASLDAETTRRLLGEVPAAFHAGVQDVLLIAFGLACTEFLGATAPIGVDVEAHGRSEELGPHVHLSRTVGWFTAKYPVALDVHGLDWARVVAGEAALGAVVKDAKEQLRALPEGLTYGLLRYLNPEAGLDGPDPALGFNYLGRVGAASAELSDELWQLSPNSHALSAAAAAVALPLPHTVELNAGTMDGEDGPRLHASWSWASSALTHEQVNRLSRLWFEALAGICAHVRRGGGGLTPSDIAPARLNQQQIDELERRYDVADVLPLTPLQQGLLFHSTTQPDGDVYAVQLNITLRGALDAQRLHRAAQTVVARHPNLAARFWSGSGEPVQIIPATPEFAYRHVELDGGDIDEQVRQLAAGERAAVRDLDGQPPLRAALIRTGDNEFRFVLTVHHIVMDGWSLPILLQEVFASYYGSRLPVAPPYRRFVAWLAGRDVAAAHAAWREALDGFDTPTLVGAPGRAELGPRGVAAVQLSAETTSALGELARTCRTTLNVVLQAAWAQLLMSLTGRHDVAFGTAVSGRPAELPGAESMVGLLINTVPVRARATATTTVAEFLDRLQRAHNDTVEHQHLALNELHRSTGHDQLFDTLLVYENYPIDSAALSAADDLAATEFTSHEYNHYPLSLQAVPGDELRLRIEFDTDVFEPAAVGALIERLHRLLAAMPDDPTRPLRSLDVLDAPERARLQLWGNHAVLTERPGTPVSLPALFAAQVSRVPEAGAVTFQGRSMTYLELDDASNRLAHKLIERGAGPGECVAVLFPRSAEAIVAILAVLKSGAAYLPIDPALPAARLEFMLGDATPVVALTTAGLRARLDGSGLPVIDAGEDHTGPAGPLPMPAPENVAYLIYTSGTTGVPKGVAVTHRNVTQLLESLHAPLPAAGVWSQCHSYGFDVSVQEIWGALAGGGRLVVVPESVTRSPDELHALLAAERVSVLSHTPSALTALSPRKLQAALIIGGEPCPAALVDQWAPGRVMINAYGPTETTVDATLSAALTADAGAPPLGSPVSGAALFVLDDWLRPVPAGAAGELYVAGHGVALGYARRAGLTASRFVACPFGPAGARMYRTGDLVRWAPDGRLHYVTRADHQVKIRGHRIELGEIHTVLAALDSVGQAAVIAREDQPGDKRLVGYITGTADPAELRARLAERLPAYMVPAAVVAIEALPLTPNGKLDIRALPAPEYTGGRYRAPSTPTEEILAGIYAQVLGLERVGADDSFFDLGGDSLSAMRVVAAINTGLDAHLGVRMLFEAPTIGELAERVSANGGRLAGVVARERPAVVPLSFAQSRLWFIDQLHGPSPVYNMAAALRLTGRLDADALGAALGDVVARHESLRTVFAATDGIAQQVVLPPERADVKLQTTDATDWSPARLEGAIRDAARHTFDLATEIPLRVRLFRLGGEEHVLVAVVHHIAADGWSLTPLVRDLALAYAGRSVGDTPGWAPLPVQYVDYTLWQRAQFGDLEDPDSPIAAQLAYWEEALAGLPERLELPTDRPYPLVADYRGASVAIDWPADLQQRVRAVASAHNATSFMVVQAALAVLLAKVSANSDVAVGFPIAGRRDPALDDVVGFFVNTLVLRVDLGGDPTTAELLARVRQRSLAAYEHQDVPFEVLVERLNPTRSLAHHPLVQVMLAWQNDEPTDLSLGDLHATPLPVDTRTARTDVAFSLAERWSADGQPAGIGGAVEFRTDVFDTATIEALITRLHRVLAAMTADPARRLSSIDILGADEHARLDAVGNRAALRQPHATAPVQGSIPALFAAQVARRPQAVALTFEGRSMTYRELDDSTNRLAHLLIERGARPGRCVAVLLERSASAVAAIMAVLKTGAAYLPIDPAMPHARVAFTLTDAAPIAALTTVDLRDRLDGFDGAVIDVDDPTVPTRPVTALPAPAPDNVAYVIYTSGTTGIPKGVAVTHHNVTQLLASLHDRLASATGVWSQCHSLAFDFSVWEVFGALLGGGTLLVVPDQVVRSPEDLHALLIAENVGVLSQTPSAFSALQSIDGAQSGPRLSLQTLVFGGEALSPQRLAKWLDNHPHRPRVINMYGITETTVHASYREIADSDVDTNASPIGMPLAHLGFFVLDAWLRPVPAGVTGELYVAGSGVAAGYVGRAGLTASRFVACSFGGPGARMYRTGDLVRWSPGGQLHYLGRADEQVKIRGYRIELGEIQAALTELDGVEQAAVVAREDRPGDRRLVGYLTGTADPVEVRAQLAERLPAYMVPATVLAVDAMPLTPNGKLDTRALPTPDYSHWSQGSDHYRAPTTAVEQALADIYTHVLRVEGVGIDDSFFDLGGDSLSAMRLVAEVNTGLDVHLGVRALFEAPTIRRLAARLGADGGGRAPLVAVERPEMVPLSFAQSRLWFIGQLHGPSPVHNMAIALQLHGRLDAEAFGAALADVMARHESLRTMFPAREGIPRQLVVEVDEADCGWQISDARGWSTARLGNAIETVVGHRFDLATEIPLRALLFRLNDTEHLLVAVVHHIAADGWSLTPLVRDLGEAYASRSAGCAPDWAPLPVQYVDYTLWQRAQFGELQDPHSLIAGQVRYWEHTLAGMPERLELPTDRPYPLVADFGGASVAVDWPAELQQRVRAVANAHNATSFMVVQAALAVLLAKISANSDVAVGFPIAGRRDPALDDVVGFFVNTLVLRVDLAGDPTIAEVLSHVRARSLAAYEHQDVPFEVLVERHNPTRSLAHHPLVQVMLAWQNTDSADLSLGDVRVTPLPVDTRTARMDLAWSLAERWGADGQPEGIGGAVEFRTDVFDTATIEALIARLHRVLAAMTADPARRLSSIDILGADEHDRLDAIGNRLVLDVPSRPPASIPQVFAAHVARTPEAVAVTHGADSCTYRELDDSANQLAHLLIDHGAGPGQCVALLAERSARAVVAILAVLKTGAAYVPIDPGLPAARIDFMLGDAAPAAVLTTAEHRSRLDDFGLLVIDLDDPAIQDRPTTALPAPAPHHVAYTIYTSGTTGVPKGVAVTHHNATQLFASLGAAGLPAAPGRVWSHCHSLAFDFSVWEIFGALLHGGRVLVVPDEAVRSPKDLHALLVAERVDMLTQTPSEVAMLSTEGLESAVLAVAGEACPVEIVERWASGRVMVNVYGPTEITIVAAISAPLTPGPDAPPIGSPVAGAALFVLDGCLQPVPAGVVGELYVAGGGVSTGYLGRPGLTASRFVACPFGGEGARMYRTGDLAWWGSDGQLRYVGRADEQVKIRGYRIELGEIQSALAGLDGVEQALVIAREDRPGDKRLVGYITGTANPPELRTLLAERLPAYMVPAAVVVLDALPLTPGGKLDVRALPAPDYQGGDDYLAPATAVEEILAWLYAQVLGLERVGVQESFFDLGGDSLSAMRLVAAIYNALDIHLPVRAVFEAPSVRSLSQQLNRDHDAAEGQQGDFASVHGRDATEVYACDLTLDKFIDAPTLAAAPTLPGPGAEVRTVLLTGATGFLGRYLVLQWLERLELADGKLICLVRATSDEDARRRLERTFESGDPALRRYFDELAADHLEVIAGDKGHANLGLNEETWQRLADTVDLIVDSAAVVNGVLPYSELFAPNVAGTAELIRLALTTKLKPYTYVSTANVGDQIEPAAFTEDADVRVAGPIRTIDGSYGNGYGNSKWAGEVLLREAHDLCALPVGVFRCDMILADTTYAGQLNLSDMFTRLLFSVVASGVAPASFYQLDAHGNRPRAHFDALPVEFVAESITTLGAQVGRDSAAGFETYHVMNPHDDGVGLDEYVDWVIEAGYPIERVDDFGEWLHRMETALHALPERQRHQSVLQLLQLRNAQHVPPADPTRGCLGPTERFRAAVQEAKIGPDNDIPHITPAVIVKYVTDLQLLGLL</sequence>
<dbReference type="InterPro" id="IPR010071">
    <property type="entry name" value="AA_adenyl_dom"/>
</dbReference>
<dbReference type="Gene3D" id="3.40.50.720">
    <property type="entry name" value="NAD(P)-binding Rossmann-like Domain"/>
    <property type="match status" value="1"/>
</dbReference>
<dbReference type="PROSITE" id="PS50075">
    <property type="entry name" value="CARRIER"/>
    <property type="match status" value="7"/>
</dbReference>
<dbReference type="FunFam" id="3.40.50.980:FF:000001">
    <property type="entry name" value="Non-ribosomal peptide synthetase"/>
    <property type="match status" value="6"/>
</dbReference>
<dbReference type="Pfam" id="PF00668">
    <property type="entry name" value="Condensation"/>
    <property type="match status" value="7"/>
</dbReference>
<evidence type="ECO:0000256" key="5">
    <source>
        <dbReference type="ARBA" id="ARBA00022598"/>
    </source>
</evidence>
<keyword evidence="3" id="KW-0596">Phosphopantetheine</keyword>
<dbReference type="GO" id="GO:0043041">
    <property type="term" value="P:amino acid activation for nonribosomal peptide biosynthetic process"/>
    <property type="evidence" value="ECO:0007669"/>
    <property type="project" value="TreeGrafter"/>
</dbReference>
<dbReference type="InterPro" id="IPR045851">
    <property type="entry name" value="AMP-bd_C_sf"/>
</dbReference>
<dbReference type="GO" id="GO:0031177">
    <property type="term" value="F:phosphopantetheine binding"/>
    <property type="evidence" value="ECO:0007669"/>
    <property type="project" value="InterPro"/>
</dbReference>
<reference evidence="9 10" key="1">
    <citation type="journal article" date="2019" name="Emerg. Microbes Infect.">
        <title>Comprehensive subspecies identification of 175 nontuberculous mycobacteria species based on 7547 genomic profiles.</title>
        <authorList>
            <person name="Matsumoto Y."/>
            <person name="Kinjo T."/>
            <person name="Motooka D."/>
            <person name="Nabeya D."/>
            <person name="Jung N."/>
            <person name="Uechi K."/>
            <person name="Horii T."/>
            <person name="Iida T."/>
            <person name="Fujita J."/>
            <person name="Nakamura S."/>
        </authorList>
    </citation>
    <scope>NUCLEOTIDE SEQUENCE [LARGE SCALE GENOMIC DNA]</scope>
    <source>
        <strain evidence="9 10">JCM 30726</strain>
    </source>
</reference>
<dbReference type="Proteomes" id="UP000465301">
    <property type="component" value="Unassembled WGS sequence"/>
</dbReference>
<dbReference type="NCBIfam" id="NF004282">
    <property type="entry name" value="PRK05691.1"/>
    <property type="match status" value="6"/>
</dbReference>
<keyword evidence="5" id="KW-0436">Ligase</keyword>
<dbReference type="SUPFAM" id="SSF56801">
    <property type="entry name" value="Acetyl-CoA synthetase-like"/>
    <property type="match status" value="7"/>
</dbReference>
<evidence type="ECO:0000256" key="1">
    <source>
        <dbReference type="ARBA" id="ARBA00001957"/>
    </source>
</evidence>
<dbReference type="Gene3D" id="3.30.559.30">
    <property type="entry name" value="Nonribosomal peptide synthetase, condensation domain"/>
    <property type="match status" value="7"/>
</dbReference>
<dbReference type="NCBIfam" id="NF003417">
    <property type="entry name" value="PRK04813.1"/>
    <property type="match status" value="7"/>
</dbReference>
<dbReference type="InterPro" id="IPR025110">
    <property type="entry name" value="AMP-bd_C"/>
</dbReference>
<dbReference type="InterPro" id="IPR042099">
    <property type="entry name" value="ANL_N_sf"/>
</dbReference>
<keyword evidence="7" id="KW-0045">Antibiotic biosynthesis</keyword>
<dbReference type="Gene3D" id="1.10.1200.10">
    <property type="entry name" value="ACP-like"/>
    <property type="match status" value="7"/>
</dbReference>
<dbReference type="SMART" id="SM01294">
    <property type="entry name" value="PKS_PP_betabranch"/>
    <property type="match status" value="1"/>
</dbReference>
<dbReference type="InterPro" id="IPR001242">
    <property type="entry name" value="Condensation_dom"/>
</dbReference>
<dbReference type="FunFam" id="3.30.300.30:FF:000010">
    <property type="entry name" value="Enterobactin synthetase component F"/>
    <property type="match status" value="7"/>
</dbReference>
<dbReference type="NCBIfam" id="TIGR01746">
    <property type="entry name" value="Thioester-redct"/>
    <property type="match status" value="1"/>
</dbReference>
<feature type="domain" description="Carrier" evidence="8">
    <location>
        <begin position="397"/>
        <end position="472"/>
    </location>
</feature>
<dbReference type="NCBIfam" id="TIGR01720">
    <property type="entry name" value="NRPS-para261"/>
    <property type="match status" value="1"/>
</dbReference>
<dbReference type="InterPro" id="IPR020845">
    <property type="entry name" value="AMP-binding_CS"/>
</dbReference>
<dbReference type="SUPFAM" id="SSF52777">
    <property type="entry name" value="CoA-dependent acyltransferases"/>
    <property type="match status" value="14"/>
</dbReference>
<dbReference type="InterPro" id="IPR010060">
    <property type="entry name" value="NRPS_synth"/>
</dbReference>
<evidence type="ECO:0000256" key="2">
    <source>
        <dbReference type="ARBA" id="ARBA00006432"/>
    </source>
</evidence>
<dbReference type="CDD" id="cd05235">
    <property type="entry name" value="SDR_e1"/>
    <property type="match status" value="1"/>
</dbReference>
<name>A0A7I9Z6G2_9MYCO</name>
<evidence type="ECO:0000259" key="8">
    <source>
        <dbReference type="PROSITE" id="PS50075"/>
    </source>
</evidence>
<keyword evidence="6" id="KW-0677">Repeat</keyword>
<dbReference type="Gene3D" id="3.30.300.30">
    <property type="match status" value="7"/>
</dbReference>
<evidence type="ECO:0000313" key="10">
    <source>
        <dbReference type="Proteomes" id="UP000465301"/>
    </source>
</evidence>
<dbReference type="CDD" id="cd17643">
    <property type="entry name" value="A_NRPS_Cytc1-like"/>
    <property type="match status" value="2"/>
</dbReference>
<evidence type="ECO:0000313" key="9">
    <source>
        <dbReference type="EMBL" id="GFG96455.1"/>
    </source>
</evidence>
<evidence type="ECO:0000256" key="6">
    <source>
        <dbReference type="ARBA" id="ARBA00022737"/>
    </source>
</evidence>
<dbReference type="FunFam" id="3.30.559.30:FF:000001">
    <property type="entry name" value="Non-ribosomal peptide synthetase"/>
    <property type="match status" value="2"/>
</dbReference>
<feature type="domain" description="Carrier" evidence="8">
    <location>
        <begin position="5054"/>
        <end position="5129"/>
    </location>
</feature>
<dbReference type="GO" id="GO:0005829">
    <property type="term" value="C:cytosol"/>
    <property type="evidence" value="ECO:0007669"/>
    <property type="project" value="TreeGrafter"/>
</dbReference>
<accession>A0A7I9Z6G2</accession>
<proteinExistence type="inferred from homology"/>
<evidence type="ECO:0000256" key="7">
    <source>
        <dbReference type="ARBA" id="ARBA00023194"/>
    </source>
</evidence>
<dbReference type="FunFam" id="1.10.1200.10:FF:000005">
    <property type="entry name" value="Nonribosomal peptide synthetase 1"/>
    <property type="match status" value="7"/>
</dbReference>
<dbReference type="Gene3D" id="3.30.559.10">
    <property type="entry name" value="Chloramphenicol acetyltransferase-like domain"/>
    <property type="match status" value="7"/>
</dbReference>
<keyword evidence="4" id="KW-0597">Phosphoprotein</keyword>
<comment type="similarity">
    <text evidence="2">Belongs to the ATP-dependent AMP-binding enzyme family.</text>
</comment>
<dbReference type="PANTHER" id="PTHR45527">
    <property type="entry name" value="NONRIBOSOMAL PEPTIDE SYNTHETASE"/>
    <property type="match status" value="1"/>
</dbReference>
<dbReference type="InterPro" id="IPR013120">
    <property type="entry name" value="FAR_NAD-bd"/>
</dbReference>